<dbReference type="Proteomes" id="UP001595898">
    <property type="component" value="Unassembled WGS sequence"/>
</dbReference>
<protein>
    <submittedName>
        <fullName evidence="12">ArnT family glycosyltransferase</fullName>
        <ecNumber evidence="12">2.4.-.-</ecNumber>
    </submittedName>
</protein>
<feature type="domain" description="Glycosyltransferase RgtA/B/C/D-like" evidence="10">
    <location>
        <begin position="102"/>
        <end position="228"/>
    </location>
</feature>
<feature type="transmembrane region" description="Helical" evidence="9">
    <location>
        <begin position="145"/>
        <end position="161"/>
    </location>
</feature>
<feature type="domain" description="DUF7846" evidence="11">
    <location>
        <begin position="523"/>
        <end position="705"/>
    </location>
</feature>
<keyword evidence="13" id="KW-1185">Reference proteome</keyword>
<dbReference type="EC" id="2.4.-.-" evidence="12"/>
<gene>
    <name evidence="12" type="ORF">ACFO5R_12920</name>
</gene>
<evidence type="ECO:0000256" key="8">
    <source>
        <dbReference type="SAM" id="MobiDB-lite"/>
    </source>
</evidence>
<dbReference type="InterPro" id="IPR038731">
    <property type="entry name" value="RgtA/B/C-like"/>
</dbReference>
<organism evidence="12 13">
    <name type="scientific">Halosolutus amylolyticus</name>
    <dbReference type="NCBI Taxonomy" id="2932267"/>
    <lineage>
        <taxon>Archaea</taxon>
        <taxon>Methanobacteriati</taxon>
        <taxon>Methanobacteriota</taxon>
        <taxon>Stenosarchaea group</taxon>
        <taxon>Halobacteria</taxon>
        <taxon>Halobacteriales</taxon>
        <taxon>Natrialbaceae</taxon>
        <taxon>Halosolutus</taxon>
    </lineage>
</organism>
<feature type="transmembrane region" description="Helical" evidence="9">
    <location>
        <begin position="197"/>
        <end position="230"/>
    </location>
</feature>
<feature type="transmembrane region" description="Helical" evidence="9">
    <location>
        <begin position="471"/>
        <end position="494"/>
    </location>
</feature>
<evidence type="ECO:0000256" key="9">
    <source>
        <dbReference type="SAM" id="Phobius"/>
    </source>
</evidence>
<evidence type="ECO:0000256" key="3">
    <source>
        <dbReference type="ARBA" id="ARBA00022676"/>
    </source>
</evidence>
<dbReference type="Pfam" id="PF13231">
    <property type="entry name" value="PMT_2"/>
    <property type="match status" value="1"/>
</dbReference>
<feature type="region of interest" description="Disordered" evidence="8">
    <location>
        <begin position="349"/>
        <end position="378"/>
    </location>
</feature>
<dbReference type="AlphaFoldDB" id="A0ABD5PRA7"/>
<feature type="transmembrane region" description="Helical" evidence="9">
    <location>
        <begin position="429"/>
        <end position="450"/>
    </location>
</feature>
<evidence type="ECO:0000256" key="4">
    <source>
        <dbReference type="ARBA" id="ARBA00022679"/>
    </source>
</evidence>
<evidence type="ECO:0000256" key="7">
    <source>
        <dbReference type="ARBA" id="ARBA00023136"/>
    </source>
</evidence>
<dbReference type="GO" id="GO:0016757">
    <property type="term" value="F:glycosyltransferase activity"/>
    <property type="evidence" value="ECO:0007669"/>
    <property type="project" value="UniProtKB-KW"/>
</dbReference>
<dbReference type="GO" id="GO:0005886">
    <property type="term" value="C:plasma membrane"/>
    <property type="evidence" value="ECO:0007669"/>
    <property type="project" value="UniProtKB-SubCell"/>
</dbReference>
<sequence>MPDPRRRLSSSSVRHRLAGIRDVADREALVALCIAVLGGVTVFTIATQLFPYHSSNDDEAVYLLQAAMLLEGQLELHAGDLAGAFRPWFFVQDGGRLYPKYSPVPAAMYAVSMALFDEPRVTLALVAAGNAALTYVLASMVFDRRVGVGAAALFAASPMTLLSSSVFLPYAPTTLLNLVFAVAYLRGVRDGRLRDAGLAGVAIGLAFFARPYTAVLFAAPFICHACWSILRSVRDGEDRSLPNPVRRNALTAAIGLAFVGVTLAYNARLTGSALTFPYEAFAPRDGPGFGTRRILDHSIAYTPALALEVNGYVLWYLATRWFTAGPIGTLAALAGLGLALRRWRPPPLDRLSRGDSTDRSPNEGSAGGGRTDDRSTDGEAAAVGRTAGLLLAGLLVTVPLGNLAFWGNFNVLAGMADPTTGLVSQFGPFYHFDLLVPLSIFAAFGLVVGWRRLRNGAIRDRLAASRSPRAVRSVLLAALVTSVLVVSVANAALLSAPIERNAAHTDRFESAYEPFEERDLENAVVFQPTPYGQWQNHPFQSLRNDPGFDGELVYALDGPPERDFAVLDAYPDRDYYRYTYRGEWSPAPDAPIEAALEPLSIRDGESFAGETVVGVPQGVDRAVVRLENESGAMATLRIADPGDSIAVEWALESGSVGDGAGNESGARARLAAAGNATVPLDATDEVVLEITLVQFDGGTFTYRQEVTVRTTGDGIEVVWPSERRGCLLVTDCGTEGAYLPDRSDTHREWESFETRLTER</sequence>
<feature type="transmembrane region" description="Helical" evidence="9">
    <location>
        <begin position="389"/>
        <end position="409"/>
    </location>
</feature>
<feature type="transmembrane region" description="Helical" evidence="9">
    <location>
        <begin position="250"/>
        <end position="267"/>
    </location>
</feature>
<evidence type="ECO:0000259" key="11">
    <source>
        <dbReference type="Pfam" id="PF25230"/>
    </source>
</evidence>
<accession>A0ABD5PRA7</accession>
<reference evidence="12 13" key="1">
    <citation type="journal article" date="2019" name="Int. J. Syst. Evol. Microbiol.">
        <title>The Global Catalogue of Microorganisms (GCM) 10K type strain sequencing project: providing services to taxonomists for standard genome sequencing and annotation.</title>
        <authorList>
            <consortium name="The Broad Institute Genomics Platform"/>
            <consortium name="The Broad Institute Genome Sequencing Center for Infectious Disease"/>
            <person name="Wu L."/>
            <person name="Ma J."/>
        </authorList>
    </citation>
    <scope>NUCLEOTIDE SEQUENCE [LARGE SCALE GENOMIC DNA]</scope>
    <source>
        <strain evidence="12 13">WLHS5</strain>
    </source>
</reference>
<keyword evidence="3 12" id="KW-0328">Glycosyltransferase</keyword>
<dbReference type="InterPro" id="IPR050297">
    <property type="entry name" value="LipidA_mod_glycosyltrf_83"/>
</dbReference>
<dbReference type="GO" id="GO:0008610">
    <property type="term" value="P:lipid biosynthetic process"/>
    <property type="evidence" value="ECO:0007669"/>
    <property type="project" value="UniProtKB-ARBA"/>
</dbReference>
<name>A0ABD5PRA7_9EURY</name>
<evidence type="ECO:0000256" key="1">
    <source>
        <dbReference type="ARBA" id="ARBA00004651"/>
    </source>
</evidence>
<keyword evidence="5 9" id="KW-0812">Transmembrane</keyword>
<feature type="transmembrane region" description="Helical" evidence="9">
    <location>
        <begin position="324"/>
        <end position="343"/>
    </location>
</feature>
<dbReference type="EMBL" id="JBHSFA010000007">
    <property type="protein sequence ID" value="MFC4542825.1"/>
    <property type="molecule type" value="Genomic_DNA"/>
</dbReference>
<dbReference type="RefSeq" id="WP_382182389.1">
    <property type="nucleotide sequence ID" value="NZ_JALIQP010000002.1"/>
</dbReference>
<evidence type="ECO:0000256" key="6">
    <source>
        <dbReference type="ARBA" id="ARBA00022989"/>
    </source>
</evidence>
<dbReference type="PANTHER" id="PTHR33908">
    <property type="entry name" value="MANNOSYLTRANSFERASE YKCB-RELATED"/>
    <property type="match status" value="1"/>
</dbReference>
<dbReference type="PANTHER" id="PTHR33908:SF11">
    <property type="entry name" value="MEMBRANE PROTEIN"/>
    <property type="match status" value="1"/>
</dbReference>
<keyword evidence="7 9" id="KW-0472">Membrane</keyword>
<comment type="caution">
    <text evidence="12">The sequence shown here is derived from an EMBL/GenBank/DDBJ whole genome shotgun (WGS) entry which is preliminary data.</text>
</comment>
<evidence type="ECO:0000313" key="12">
    <source>
        <dbReference type="EMBL" id="MFC4542825.1"/>
    </source>
</evidence>
<proteinExistence type="predicted"/>
<keyword evidence="4 12" id="KW-0808">Transferase</keyword>
<feature type="transmembrane region" description="Helical" evidence="9">
    <location>
        <begin position="121"/>
        <end position="138"/>
    </location>
</feature>
<evidence type="ECO:0000256" key="2">
    <source>
        <dbReference type="ARBA" id="ARBA00022475"/>
    </source>
</evidence>
<evidence type="ECO:0000259" key="10">
    <source>
        <dbReference type="Pfam" id="PF13231"/>
    </source>
</evidence>
<dbReference type="Pfam" id="PF25230">
    <property type="entry name" value="DUF7846"/>
    <property type="match status" value="1"/>
</dbReference>
<keyword evidence="6 9" id="KW-1133">Transmembrane helix</keyword>
<keyword evidence="2" id="KW-1003">Cell membrane</keyword>
<feature type="transmembrane region" description="Helical" evidence="9">
    <location>
        <begin position="29"/>
        <end position="50"/>
    </location>
</feature>
<comment type="subcellular location">
    <subcellularLocation>
        <location evidence="1">Cell membrane</location>
        <topology evidence="1">Multi-pass membrane protein</topology>
    </subcellularLocation>
</comment>
<evidence type="ECO:0000256" key="5">
    <source>
        <dbReference type="ARBA" id="ARBA00022692"/>
    </source>
</evidence>
<feature type="compositionally biased region" description="Basic and acidic residues" evidence="8">
    <location>
        <begin position="350"/>
        <end position="361"/>
    </location>
</feature>
<evidence type="ECO:0000313" key="13">
    <source>
        <dbReference type="Proteomes" id="UP001595898"/>
    </source>
</evidence>
<dbReference type="InterPro" id="IPR057168">
    <property type="entry name" value="DUF7846"/>
</dbReference>